<comment type="caution">
    <text evidence="1">The sequence shown here is derived from an EMBL/GenBank/DDBJ whole genome shotgun (WGS) entry which is preliminary data.</text>
</comment>
<gene>
    <name evidence="1" type="ORF">CEXT_784081</name>
</gene>
<reference evidence="1 2" key="1">
    <citation type="submission" date="2021-06" db="EMBL/GenBank/DDBJ databases">
        <title>Caerostris extrusa draft genome.</title>
        <authorList>
            <person name="Kono N."/>
            <person name="Arakawa K."/>
        </authorList>
    </citation>
    <scope>NUCLEOTIDE SEQUENCE [LARGE SCALE GENOMIC DNA]</scope>
</reference>
<name>A0AAV4SGL2_CAEEX</name>
<evidence type="ECO:0000313" key="2">
    <source>
        <dbReference type="Proteomes" id="UP001054945"/>
    </source>
</evidence>
<proteinExistence type="predicted"/>
<dbReference type="AlphaFoldDB" id="A0AAV4SGL2"/>
<feature type="non-terminal residue" evidence="1">
    <location>
        <position position="1"/>
    </location>
</feature>
<organism evidence="1 2">
    <name type="scientific">Caerostris extrusa</name>
    <name type="common">Bark spider</name>
    <name type="synonym">Caerostris bankana</name>
    <dbReference type="NCBI Taxonomy" id="172846"/>
    <lineage>
        <taxon>Eukaryota</taxon>
        <taxon>Metazoa</taxon>
        <taxon>Ecdysozoa</taxon>
        <taxon>Arthropoda</taxon>
        <taxon>Chelicerata</taxon>
        <taxon>Arachnida</taxon>
        <taxon>Araneae</taxon>
        <taxon>Araneomorphae</taxon>
        <taxon>Entelegynae</taxon>
        <taxon>Araneoidea</taxon>
        <taxon>Araneidae</taxon>
        <taxon>Caerostris</taxon>
    </lineage>
</organism>
<dbReference type="Proteomes" id="UP001054945">
    <property type="component" value="Unassembled WGS sequence"/>
</dbReference>
<protein>
    <submittedName>
        <fullName evidence="1">Uncharacterized protein</fullName>
    </submittedName>
</protein>
<evidence type="ECO:0000313" key="1">
    <source>
        <dbReference type="EMBL" id="GIY31367.1"/>
    </source>
</evidence>
<sequence>SDSPGPPWRCCAGVEENMVSECWILDRDLARLKRQCSIFSIIQVAYTYFWNEHSQYAIRLLKVRLFGLQIHHADIDLGVFSFSYQILNASAVQQHTIHTPFYP</sequence>
<keyword evidence="2" id="KW-1185">Reference proteome</keyword>
<accession>A0AAV4SGL2</accession>
<dbReference type="EMBL" id="BPLR01009363">
    <property type="protein sequence ID" value="GIY31367.1"/>
    <property type="molecule type" value="Genomic_DNA"/>
</dbReference>